<evidence type="ECO:0008006" key="3">
    <source>
        <dbReference type="Google" id="ProtNLM"/>
    </source>
</evidence>
<proteinExistence type="predicted"/>
<protein>
    <recommendedName>
        <fullName evidence="3">Expp1 protein</fullName>
    </recommendedName>
</protein>
<accession>A0A9R1V133</accession>
<dbReference type="PANTHER" id="PTHR21454:SF44">
    <property type="entry name" value="EXPP1 PROTEIN"/>
    <property type="match status" value="1"/>
</dbReference>
<reference evidence="1 2" key="1">
    <citation type="journal article" date="2017" name="Nat. Commun.">
        <title>Genome assembly with in vitro proximity ligation data and whole-genome triplication in lettuce.</title>
        <authorList>
            <person name="Reyes-Chin-Wo S."/>
            <person name="Wang Z."/>
            <person name="Yang X."/>
            <person name="Kozik A."/>
            <person name="Arikit S."/>
            <person name="Song C."/>
            <person name="Xia L."/>
            <person name="Froenicke L."/>
            <person name="Lavelle D.O."/>
            <person name="Truco M.J."/>
            <person name="Xia R."/>
            <person name="Zhu S."/>
            <person name="Xu C."/>
            <person name="Xu H."/>
            <person name="Xu X."/>
            <person name="Cox K."/>
            <person name="Korf I."/>
            <person name="Meyers B.C."/>
            <person name="Michelmore R.W."/>
        </authorList>
    </citation>
    <scope>NUCLEOTIDE SEQUENCE [LARGE SCALE GENOMIC DNA]</scope>
    <source>
        <strain evidence="2">cv. Salinas</strain>
        <tissue evidence="1">Seedlings</tissue>
    </source>
</reference>
<dbReference type="Proteomes" id="UP000235145">
    <property type="component" value="Unassembled WGS sequence"/>
</dbReference>
<keyword evidence="2" id="KW-1185">Reference proteome</keyword>
<evidence type="ECO:0000313" key="1">
    <source>
        <dbReference type="EMBL" id="KAJ0196410.1"/>
    </source>
</evidence>
<organism evidence="1 2">
    <name type="scientific">Lactuca sativa</name>
    <name type="common">Garden lettuce</name>
    <dbReference type="NCBI Taxonomy" id="4236"/>
    <lineage>
        <taxon>Eukaryota</taxon>
        <taxon>Viridiplantae</taxon>
        <taxon>Streptophyta</taxon>
        <taxon>Embryophyta</taxon>
        <taxon>Tracheophyta</taxon>
        <taxon>Spermatophyta</taxon>
        <taxon>Magnoliopsida</taxon>
        <taxon>eudicotyledons</taxon>
        <taxon>Gunneridae</taxon>
        <taxon>Pentapetalae</taxon>
        <taxon>asterids</taxon>
        <taxon>campanulids</taxon>
        <taxon>Asterales</taxon>
        <taxon>Asteraceae</taxon>
        <taxon>Cichorioideae</taxon>
        <taxon>Cichorieae</taxon>
        <taxon>Lactucinae</taxon>
        <taxon>Lactuca</taxon>
    </lineage>
</organism>
<gene>
    <name evidence="1" type="ORF">LSAT_V11C700377080</name>
</gene>
<comment type="caution">
    <text evidence="1">The sequence shown here is derived from an EMBL/GenBank/DDBJ whole genome shotgun (WGS) entry which is preliminary data.</text>
</comment>
<sequence>MILCTKPSLSMNCATNMAAVKLMFPAIMMATVIAVRSLDTNHVFDPCSDSKVRRWDGFTFGIAFSSKDSFFSNQIQLSPCDRRLSLRGNATLAVFRPKVDELTFLTINTDFDPAKAGGYMVAFAGKQYAARSIPTLVADKSNIITSFTLVLELQEGRLINLYWKKVGCKSCTERSGVCVNNQECAIPISKCDINGGSVDCNLKVQLAFSGTDKGLGVLNSWYEVQKLREYLLAG</sequence>
<name>A0A9R1V133_LACSA</name>
<dbReference type="AlphaFoldDB" id="A0A9R1V133"/>
<dbReference type="GO" id="GO:0017183">
    <property type="term" value="P:protein histidyl modification to diphthamide"/>
    <property type="evidence" value="ECO:0007669"/>
    <property type="project" value="InterPro"/>
</dbReference>
<dbReference type="EMBL" id="NBSK02000007">
    <property type="protein sequence ID" value="KAJ0196410.1"/>
    <property type="molecule type" value="Genomic_DNA"/>
</dbReference>
<dbReference type="InterPro" id="IPR044248">
    <property type="entry name" value="DPH3/4-like"/>
</dbReference>
<evidence type="ECO:0000313" key="2">
    <source>
        <dbReference type="Proteomes" id="UP000235145"/>
    </source>
</evidence>
<dbReference type="GO" id="GO:0046872">
    <property type="term" value="F:metal ion binding"/>
    <property type="evidence" value="ECO:0007669"/>
    <property type="project" value="InterPro"/>
</dbReference>
<dbReference type="PANTHER" id="PTHR21454">
    <property type="entry name" value="DPH3 HOMOLOG-RELATED"/>
    <property type="match status" value="1"/>
</dbReference>